<accession>A0A0K9ETQ8</accession>
<dbReference type="PANTHER" id="PTHR42913:SF3">
    <property type="entry name" value="64 KDA MITOCHONDRIAL NADH DEHYDROGENASE (EUROFUNG)"/>
    <property type="match status" value="1"/>
</dbReference>
<evidence type="ECO:0000256" key="5">
    <source>
        <dbReference type="ARBA" id="ARBA00023002"/>
    </source>
</evidence>
<keyword evidence="5 7" id="KW-0560">Oxidoreductase</keyword>
<dbReference type="Gene3D" id="3.50.50.100">
    <property type="match status" value="1"/>
</dbReference>
<dbReference type="InterPro" id="IPR051169">
    <property type="entry name" value="NADH-Q_oxidoreductase"/>
</dbReference>
<keyword evidence="9" id="KW-1185">Reference proteome</keyword>
<dbReference type="STRING" id="1657.ACU20_08440"/>
<organism evidence="8 9">
    <name type="scientific">Actinobaculum suis</name>
    <dbReference type="NCBI Taxonomy" id="1657"/>
    <lineage>
        <taxon>Bacteria</taxon>
        <taxon>Bacillati</taxon>
        <taxon>Actinomycetota</taxon>
        <taxon>Actinomycetes</taxon>
        <taxon>Actinomycetales</taxon>
        <taxon>Actinomycetaceae</taxon>
        <taxon>Actinobaculum</taxon>
    </lineage>
</organism>
<evidence type="ECO:0000256" key="3">
    <source>
        <dbReference type="ARBA" id="ARBA00022630"/>
    </source>
</evidence>
<proteinExistence type="inferred from homology"/>
<dbReference type="Pfam" id="PF07992">
    <property type="entry name" value="Pyr_redox_2"/>
    <property type="match status" value="1"/>
</dbReference>
<dbReference type="SUPFAM" id="SSF51905">
    <property type="entry name" value="FAD/NAD(P)-binding domain"/>
    <property type="match status" value="1"/>
</dbReference>
<keyword evidence="3" id="KW-0285">Flavoprotein</keyword>
<comment type="cofactor">
    <cofactor evidence="1">
        <name>FAD</name>
        <dbReference type="ChEBI" id="CHEBI:57692"/>
    </cofactor>
</comment>
<dbReference type="PRINTS" id="PR00411">
    <property type="entry name" value="PNDRDTASEI"/>
</dbReference>
<protein>
    <submittedName>
        <fullName evidence="7">NAD(P)/FAD-dependent oxidoreductase</fullName>
        <ecNumber evidence="7">1.6.5.-</ecNumber>
    </submittedName>
    <submittedName>
        <fullName evidence="8">NADH dehydrogenase</fullName>
    </submittedName>
</protein>
<dbReference type="InterPro" id="IPR023753">
    <property type="entry name" value="FAD/NAD-binding_dom"/>
</dbReference>
<reference evidence="8" key="1">
    <citation type="submission" date="2016-10" db="EMBL/GenBank/DDBJ databases">
        <authorList>
            <person name="de Groot N.N."/>
        </authorList>
    </citation>
    <scope>NUCLEOTIDE SEQUENCE [LARGE SCALE GENOMIC DNA]</scope>
    <source>
        <strain evidence="8">DSM 20639</strain>
    </source>
</reference>
<dbReference type="PRINTS" id="PR00368">
    <property type="entry name" value="FADPNR"/>
</dbReference>
<evidence type="ECO:0000256" key="2">
    <source>
        <dbReference type="ARBA" id="ARBA00005272"/>
    </source>
</evidence>
<sequence length="450" mass="48918">MTDAFRNSSLPHVVIVGGGFGGIAAAKALRKAPVRVTLIDRNAYQTFKPLLYQVAAGALNAGDITYYLRALGAKQKNFRFVLGEFQKVDTDSKVIYLDDNRTMRYDYLIMATGVGANYFGTPGAEEHTLPIYSRDEAITLRDRLFGLLDGHDFNEDGKPFRVVVCGGGPTGVETAGAIAELKKYNFRELFPGMNTDAFEVTLVDMAPVILGPFTEESQEAAKQALLERGVKIMLKEAVREVEANRIKLQNMDTKEEHWIDANLIVWSSGVGVPKVASQWGLPQGARGRIQVDENLRVEGADGVFAVGDVAVIGERGLPQLAQPAKQGGTHVAKVIKNSLQGVETEPFEYVDLGSMATVGAGFAVAEITKVPPISGRIAWLIWNFIHVVQLQSGRERVATTANLISKYFLFPGKHDLVAGDYNVFSKRARDGVLSASQDLDDAAVAAITKD</sequence>
<evidence type="ECO:0000313" key="9">
    <source>
        <dbReference type="Proteomes" id="UP000182744"/>
    </source>
</evidence>
<evidence type="ECO:0000313" key="8">
    <source>
        <dbReference type="EMBL" id="SDE59335.1"/>
    </source>
</evidence>
<dbReference type="EMBL" id="FNAU01000015">
    <property type="protein sequence ID" value="SDE59335.1"/>
    <property type="molecule type" value="Genomic_DNA"/>
</dbReference>
<gene>
    <name evidence="7" type="ORF">R6G71_04040</name>
    <name evidence="8" type="ORF">SAMN05421878_11526</name>
</gene>
<dbReference type="Proteomes" id="UP000182744">
    <property type="component" value="Unassembled WGS sequence"/>
</dbReference>
<evidence type="ECO:0000256" key="1">
    <source>
        <dbReference type="ARBA" id="ARBA00001974"/>
    </source>
</evidence>
<dbReference type="Proteomes" id="UP001273799">
    <property type="component" value="Unassembled WGS sequence"/>
</dbReference>
<dbReference type="InterPro" id="IPR036188">
    <property type="entry name" value="FAD/NAD-bd_sf"/>
</dbReference>
<evidence type="ECO:0000259" key="6">
    <source>
        <dbReference type="Pfam" id="PF07992"/>
    </source>
</evidence>
<dbReference type="PATRIC" id="fig|1657.3.peg.648"/>
<feature type="domain" description="FAD/NAD(P)-binding" evidence="6">
    <location>
        <begin position="12"/>
        <end position="328"/>
    </location>
</feature>
<dbReference type="AlphaFoldDB" id="A0A0K9ETQ8"/>
<name>A0A0K9ETQ8_9ACTO</name>
<dbReference type="PANTHER" id="PTHR42913">
    <property type="entry name" value="APOPTOSIS-INDUCING FACTOR 1"/>
    <property type="match status" value="1"/>
</dbReference>
<dbReference type="GO" id="GO:0019646">
    <property type="term" value="P:aerobic electron transport chain"/>
    <property type="evidence" value="ECO:0007669"/>
    <property type="project" value="TreeGrafter"/>
</dbReference>
<dbReference type="RefSeq" id="WP_049619396.1">
    <property type="nucleotide sequence ID" value="NZ_FNAU01000015.1"/>
</dbReference>
<keyword evidence="4" id="KW-0274">FAD</keyword>
<comment type="similarity">
    <text evidence="2">Belongs to the NADH dehydrogenase family.</text>
</comment>
<dbReference type="EMBL" id="JAWNFU010000002">
    <property type="protein sequence ID" value="MDY5153223.1"/>
    <property type="molecule type" value="Genomic_DNA"/>
</dbReference>
<reference evidence="9" key="2">
    <citation type="submission" date="2016-10" db="EMBL/GenBank/DDBJ databases">
        <authorList>
            <person name="Varghese N."/>
        </authorList>
    </citation>
    <scope>NUCLEOTIDE SEQUENCE [LARGE SCALE GENOMIC DNA]</scope>
    <source>
        <strain evidence="9">DSM 20639</strain>
    </source>
</reference>
<evidence type="ECO:0000313" key="7">
    <source>
        <dbReference type="EMBL" id="MDY5153223.1"/>
    </source>
</evidence>
<evidence type="ECO:0000256" key="4">
    <source>
        <dbReference type="ARBA" id="ARBA00022827"/>
    </source>
</evidence>
<dbReference type="EC" id="1.6.5.-" evidence="7"/>
<reference evidence="7" key="3">
    <citation type="submission" date="2023-10" db="EMBL/GenBank/DDBJ databases">
        <title>Whole Genome based description of the genera Actinobaculum and Actinotignum reveals a complex phylogenetic relationship within the species included in the genus Actinotignum.</title>
        <authorList>
            <person name="Jensen C.S."/>
            <person name="Dargis R."/>
            <person name="Kemp M."/>
            <person name="Christensen J.J."/>
        </authorList>
    </citation>
    <scope>NUCLEOTIDE SEQUENCE</scope>
    <source>
        <strain evidence="7">Actinobaculum_suis_CCUG19206T</strain>
    </source>
</reference>
<dbReference type="GO" id="GO:0003955">
    <property type="term" value="F:NAD(P)H dehydrogenase (quinone) activity"/>
    <property type="evidence" value="ECO:0007669"/>
    <property type="project" value="TreeGrafter"/>
</dbReference>